<feature type="domain" description="Reverse transcriptase/retrotransposon-derived protein RNase H-like" evidence="1">
    <location>
        <begin position="95"/>
        <end position="144"/>
    </location>
</feature>
<dbReference type="EMBL" id="JAYMGO010000018">
    <property type="protein sequence ID" value="KAL1257198.1"/>
    <property type="molecule type" value="Genomic_DNA"/>
</dbReference>
<dbReference type="SUPFAM" id="SSF56672">
    <property type="entry name" value="DNA/RNA polymerases"/>
    <property type="match status" value="1"/>
</dbReference>
<sequence>MGTTNQDGYLVQNYSYHVPQQRDTAVGSEGKRLLMNWEQGNLLLLAELQGPGMGAGVLPCQLIHSKIYFSNSLCYFKWPLPGELTTKQHSRMVKWSEMAEESFVQLKRALTSHPLLMAPDFKKSFIVHTDASETGNADALSRRDALYTFFPQPQVTEQRRGVCGIVRGCVIEGRYVPSKWLQHGDYKPRWLRGPELQLPCSSAERHSCWE</sequence>
<keyword evidence="3" id="KW-1185">Reference proteome</keyword>
<evidence type="ECO:0000313" key="2">
    <source>
        <dbReference type="EMBL" id="KAL1257198.1"/>
    </source>
</evidence>
<dbReference type="InterPro" id="IPR041577">
    <property type="entry name" value="RT_RNaseH_2"/>
</dbReference>
<name>A0ABR3LWC8_9TELE</name>
<reference evidence="2 3" key="1">
    <citation type="submission" date="2023-09" db="EMBL/GenBank/DDBJ databases">
        <authorList>
            <person name="Wang M."/>
        </authorList>
    </citation>
    <scope>NUCLEOTIDE SEQUENCE [LARGE SCALE GENOMIC DNA]</scope>
    <source>
        <strain evidence="2">GT-2023</strain>
        <tissue evidence="2">Liver</tissue>
    </source>
</reference>
<proteinExistence type="predicted"/>
<dbReference type="Proteomes" id="UP001558613">
    <property type="component" value="Unassembled WGS sequence"/>
</dbReference>
<dbReference type="Pfam" id="PF17919">
    <property type="entry name" value="RT_RNaseH_2"/>
    <property type="match status" value="1"/>
</dbReference>
<accession>A0ABR3LWC8</accession>
<gene>
    <name evidence="2" type="ORF">QQF64_012743</name>
</gene>
<protein>
    <recommendedName>
        <fullName evidence="1">Reverse transcriptase/retrotransposon-derived protein RNase H-like domain-containing protein</fullName>
    </recommendedName>
</protein>
<evidence type="ECO:0000313" key="3">
    <source>
        <dbReference type="Proteomes" id="UP001558613"/>
    </source>
</evidence>
<dbReference type="InterPro" id="IPR043502">
    <property type="entry name" value="DNA/RNA_pol_sf"/>
</dbReference>
<evidence type="ECO:0000259" key="1">
    <source>
        <dbReference type="Pfam" id="PF17919"/>
    </source>
</evidence>
<comment type="caution">
    <text evidence="2">The sequence shown here is derived from an EMBL/GenBank/DDBJ whole genome shotgun (WGS) entry which is preliminary data.</text>
</comment>
<organism evidence="2 3">
    <name type="scientific">Cirrhinus molitorella</name>
    <name type="common">mud carp</name>
    <dbReference type="NCBI Taxonomy" id="172907"/>
    <lineage>
        <taxon>Eukaryota</taxon>
        <taxon>Metazoa</taxon>
        <taxon>Chordata</taxon>
        <taxon>Craniata</taxon>
        <taxon>Vertebrata</taxon>
        <taxon>Euteleostomi</taxon>
        <taxon>Actinopterygii</taxon>
        <taxon>Neopterygii</taxon>
        <taxon>Teleostei</taxon>
        <taxon>Ostariophysi</taxon>
        <taxon>Cypriniformes</taxon>
        <taxon>Cyprinidae</taxon>
        <taxon>Labeoninae</taxon>
        <taxon>Labeonini</taxon>
        <taxon>Cirrhinus</taxon>
    </lineage>
</organism>